<protein>
    <submittedName>
        <fullName evidence="2">Uncharacterized protein</fullName>
    </submittedName>
</protein>
<proteinExistence type="predicted"/>
<name>A0A1X1ZJP1_9MYCO</name>
<evidence type="ECO:0000313" key="3">
    <source>
        <dbReference type="Proteomes" id="UP000193781"/>
    </source>
</evidence>
<dbReference type="Proteomes" id="UP000193781">
    <property type="component" value="Unassembled WGS sequence"/>
</dbReference>
<reference evidence="2 3" key="1">
    <citation type="submission" date="2016-01" db="EMBL/GenBank/DDBJ databases">
        <title>The new phylogeny of the genus Mycobacterium.</title>
        <authorList>
            <person name="Tarcisio F."/>
            <person name="Conor M."/>
            <person name="Antonella G."/>
            <person name="Elisabetta G."/>
            <person name="Giulia F.S."/>
            <person name="Sara T."/>
            <person name="Anna F."/>
            <person name="Clotilde B."/>
            <person name="Roberto B."/>
            <person name="Veronica D.S."/>
            <person name="Fabio R."/>
            <person name="Monica P."/>
            <person name="Olivier J."/>
            <person name="Enrico T."/>
            <person name="Nicola S."/>
        </authorList>
    </citation>
    <scope>NUCLEOTIDE SEQUENCE [LARGE SCALE GENOMIC DNA]</scope>
    <source>
        <strain evidence="2 3">DSM 44803</strain>
    </source>
</reference>
<keyword evidence="3" id="KW-1185">Reference proteome</keyword>
<accession>A0A1X1ZJP1</accession>
<evidence type="ECO:0000313" key="2">
    <source>
        <dbReference type="EMBL" id="ORW23532.1"/>
    </source>
</evidence>
<sequence>MRLSDGYANATAQQGNEDAVDAGTDVSTIGPTQLIAVGFKPRVDFISTIIEEIDKLVVCPVIS</sequence>
<comment type="caution">
    <text evidence="2">The sequence shown here is derived from an EMBL/GenBank/DDBJ whole genome shotgun (WGS) entry which is preliminary data.</text>
</comment>
<dbReference type="EMBL" id="LQPH01000115">
    <property type="protein sequence ID" value="ORW23532.1"/>
    <property type="molecule type" value="Genomic_DNA"/>
</dbReference>
<organism evidence="2 3">
    <name type="scientific">Mycobacterium nebraskense</name>
    <dbReference type="NCBI Taxonomy" id="244292"/>
    <lineage>
        <taxon>Bacteria</taxon>
        <taxon>Bacillati</taxon>
        <taxon>Actinomycetota</taxon>
        <taxon>Actinomycetes</taxon>
        <taxon>Mycobacteriales</taxon>
        <taxon>Mycobacteriaceae</taxon>
        <taxon>Mycobacterium</taxon>
    </lineage>
</organism>
<gene>
    <name evidence="2" type="ORF">AWC17_04135</name>
</gene>
<feature type="region of interest" description="Disordered" evidence="1">
    <location>
        <begin position="1"/>
        <end position="23"/>
    </location>
</feature>
<evidence type="ECO:0000256" key="1">
    <source>
        <dbReference type="SAM" id="MobiDB-lite"/>
    </source>
</evidence>
<dbReference type="AlphaFoldDB" id="A0A1X1ZJP1"/>